<dbReference type="GO" id="GO:0009251">
    <property type="term" value="P:glucan catabolic process"/>
    <property type="evidence" value="ECO:0007669"/>
    <property type="project" value="TreeGrafter"/>
</dbReference>
<organism evidence="3 4">
    <name type="scientific">Jaminaea rosea</name>
    <dbReference type="NCBI Taxonomy" id="1569628"/>
    <lineage>
        <taxon>Eukaryota</taxon>
        <taxon>Fungi</taxon>
        <taxon>Dikarya</taxon>
        <taxon>Basidiomycota</taxon>
        <taxon>Ustilaginomycotina</taxon>
        <taxon>Exobasidiomycetes</taxon>
        <taxon>Microstromatales</taxon>
        <taxon>Microstromatales incertae sedis</taxon>
        <taxon>Jaminaea</taxon>
    </lineage>
</organism>
<evidence type="ECO:0000256" key="1">
    <source>
        <dbReference type="SAM" id="SignalP"/>
    </source>
</evidence>
<reference evidence="3 4" key="1">
    <citation type="journal article" date="2018" name="Mol. Biol. Evol.">
        <title>Broad Genomic Sampling Reveals a Smut Pathogenic Ancestry of the Fungal Clade Ustilaginomycotina.</title>
        <authorList>
            <person name="Kijpornyongpan T."/>
            <person name="Mondo S.J."/>
            <person name="Barry K."/>
            <person name="Sandor L."/>
            <person name="Lee J."/>
            <person name="Lipzen A."/>
            <person name="Pangilinan J."/>
            <person name="LaButti K."/>
            <person name="Hainaut M."/>
            <person name="Henrissat B."/>
            <person name="Grigoriev I.V."/>
            <person name="Spatafora J.W."/>
            <person name="Aime M.C."/>
        </authorList>
    </citation>
    <scope>NUCLEOTIDE SEQUENCE [LARGE SCALE GENOMIC DNA]</scope>
    <source>
        <strain evidence="3 4">MCA 5214</strain>
    </source>
</reference>
<dbReference type="InterPro" id="IPR013320">
    <property type="entry name" value="ConA-like_dom_sf"/>
</dbReference>
<dbReference type="STRING" id="1569628.A0A316UU34"/>
<dbReference type="PROSITE" id="PS51762">
    <property type="entry name" value="GH16_2"/>
    <property type="match status" value="1"/>
</dbReference>
<proteinExistence type="predicted"/>
<keyword evidence="1" id="KW-0732">Signal</keyword>
<dbReference type="SUPFAM" id="SSF49899">
    <property type="entry name" value="Concanavalin A-like lectins/glucanases"/>
    <property type="match status" value="1"/>
</dbReference>
<name>A0A316UU34_9BASI</name>
<dbReference type="InterPro" id="IPR000757">
    <property type="entry name" value="Beta-glucanase-like"/>
</dbReference>
<dbReference type="GeneID" id="37026535"/>
<evidence type="ECO:0000259" key="2">
    <source>
        <dbReference type="PROSITE" id="PS51762"/>
    </source>
</evidence>
<dbReference type="InterPro" id="IPR050546">
    <property type="entry name" value="Glycosyl_Hydrlase_16"/>
</dbReference>
<evidence type="ECO:0000313" key="4">
    <source>
        <dbReference type="Proteomes" id="UP000245884"/>
    </source>
</evidence>
<protein>
    <recommendedName>
        <fullName evidence="2">GH16 domain-containing protein</fullName>
    </recommendedName>
</protein>
<dbReference type="RefSeq" id="XP_025362920.1">
    <property type="nucleotide sequence ID" value="XM_025504712.1"/>
</dbReference>
<feature type="chain" id="PRO_5016304532" description="GH16 domain-containing protein" evidence="1">
    <location>
        <begin position="18"/>
        <end position="315"/>
    </location>
</feature>
<evidence type="ECO:0000313" key="3">
    <source>
        <dbReference type="EMBL" id="PWN28308.1"/>
    </source>
</evidence>
<feature type="domain" description="GH16" evidence="2">
    <location>
        <begin position="35"/>
        <end position="269"/>
    </location>
</feature>
<dbReference type="PANTHER" id="PTHR10963">
    <property type="entry name" value="GLYCOSYL HYDROLASE-RELATED"/>
    <property type="match status" value="1"/>
</dbReference>
<dbReference type="Pfam" id="PF26113">
    <property type="entry name" value="GH16_XgeA"/>
    <property type="match status" value="1"/>
</dbReference>
<dbReference type="PANTHER" id="PTHR10963:SF24">
    <property type="entry name" value="GLYCOSIDASE C21B10.07-RELATED"/>
    <property type="match status" value="1"/>
</dbReference>
<dbReference type="EMBL" id="KZ819665">
    <property type="protein sequence ID" value="PWN28308.1"/>
    <property type="molecule type" value="Genomic_DNA"/>
</dbReference>
<dbReference type="AlphaFoldDB" id="A0A316UU34"/>
<sequence length="315" mass="33764">MILPFGVALLSLTAVRGAYTNRKFWRTTNDFLEAFDFDDSPDPSGGTVQYVNQQTAANLGLYGAGRNGGFRFGADSSQTGTRKSVRLQSKGTYGNGIYIFDVSHGPSGCGTWPALWTTTAGGNWPHGGEIDVMEQVNGVGRPDSSTLHTSPGCTMPEGRSMTGTATLNDCNVLNGANGNAGCGVNLFSDPNSFGEPLNNNGGGTYAMQRESGGIYVWFWQGNSAPFDPRSPNAHIDPASWGTPHASFPSTSCDVGQYFDAHWITMNIDFCGGFVDAFWQQDGCSKYGSCVDYVANNPGAFREAYFDLNAVSFWSQ</sequence>
<gene>
    <name evidence="3" type="ORF">BDZ90DRAFT_226469</name>
</gene>
<dbReference type="OrthoDB" id="192832at2759"/>
<dbReference type="Gene3D" id="2.60.120.200">
    <property type="match status" value="1"/>
</dbReference>
<keyword evidence="4" id="KW-1185">Reference proteome</keyword>
<accession>A0A316UU34</accession>
<feature type="signal peptide" evidence="1">
    <location>
        <begin position="1"/>
        <end position="17"/>
    </location>
</feature>
<dbReference type="Proteomes" id="UP000245884">
    <property type="component" value="Unassembled WGS sequence"/>
</dbReference>
<dbReference type="GO" id="GO:0004553">
    <property type="term" value="F:hydrolase activity, hydrolyzing O-glycosyl compounds"/>
    <property type="evidence" value="ECO:0007669"/>
    <property type="project" value="InterPro"/>
</dbReference>